<dbReference type="PROSITE" id="PS50011">
    <property type="entry name" value="PROTEIN_KINASE_DOM"/>
    <property type="match status" value="1"/>
</dbReference>
<evidence type="ECO:0000256" key="1">
    <source>
        <dbReference type="PROSITE-ProRule" id="PRU10141"/>
    </source>
</evidence>
<dbReference type="PROSITE" id="PS00107">
    <property type="entry name" value="PROTEIN_KINASE_ATP"/>
    <property type="match status" value="1"/>
</dbReference>
<feature type="domain" description="Protein kinase" evidence="4">
    <location>
        <begin position="27"/>
        <end position="270"/>
    </location>
</feature>
<dbReference type="GO" id="GO:0005524">
    <property type="term" value="F:ATP binding"/>
    <property type="evidence" value="ECO:0007669"/>
    <property type="project" value="UniProtKB-UniRule"/>
</dbReference>
<evidence type="ECO:0000256" key="2">
    <source>
        <dbReference type="SAM" id="MobiDB-lite"/>
    </source>
</evidence>
<protein>
    <submittedName>
        <fullName evidence="5">Protein kinase family protein</fullName>
    </submittedName>
</protein>
<keyword evidence="1" id="KW-0067">ATP-binding</keyword>
<dbReference type="Proteomes" id="UP000266016">
    <property type="component" value="Unassembled WGS sequence"/>
</dbReference>
<feature type="transmembrane region" description="Helical" evidence="3">
    <location>
        <begin position="303"/>
        <end position="322"/>
    </location>
</feature>
<name>A0A398B9X3_9BACI</name>
<feature type="binding site" evidence="1">
    <location>
        <position position="54"/>
    </location>
    <ligand>
        <name>ATP</name>
        <dbReference type="ChEBI" id="CHEBI:30616"/>
    </ligand>
</feature>
<keyword evidence="3" id="KW-0812">Transmembrane</keyword>
<keyword evidence="3" id="KW-1133">Transmembrane helix</keyword>
<dbReference type="SUPFAM" id="SSF56112">
    <property type="entry name" value="Protein kinase-like (PK-like)"/>
    <property type="match status" value="1"/>
</dbReference>
<dbReference type="PANTHER" id="PTHR44167:SF18">
    <property type="entry name" value="PROTEIN KINASE DOMAIN-CONTAINING PROTEIN"/>
    <property type="match status" value="1"/>
</dbReference>
<dbReference type="InterPro" id="IPR017441">
    <property type="entry name" value="Protein_kinase_ATP_BS"/>
</dbReference>
<organism evidence="5 6">
    <name type="scientific">Peribacillus asahii</name>
    <dbReference type="NCBI Taxonomy" id="228899"/>
    <lineage>
        <taxon>Bacteria</taxon>
        <taxon>Bacillati</taxon>
        <taxon>Bacillota</taxon>
        <taxon>Bacilli</taxon>
        <taxon>Bacillales</taxon>
        <taxon>Bacillaceae</taxon>
        <taxon>Peribacillus</taxon>
    </lineage>
</organism>
<dbReference type="AlphaFoldDB" id="A0A398B9X3"/>
<evidence type="ECO:0000313" key="6">
    <source>
        <dbReference type="Proteomes" id="UP000266016"/>
    </source>
</evidence>
<proteinExistence type="predicted"/>
<dbReference type="GO" id="GO:0004674">
    <property type="term" value="F:protein serine/threonine kinase activity"/>
    <property type="evidence" value="ECO:0007669"/>
    <property type="project" value="TreeGrafter"/>
</dbReference>
<dbReference type="EMBL" id="QWVS01000025">
    <property type="protein sequence ID" value="RID84473.1"/>
    <property type="molecule type" value="Genomic_DNA"/>
</dbReference>
<dbReference type="GO" id="GO:0005737">
    <property type="term" value="C:cytoplasm"/>
    <property type="evidence" value="ECO:0007669"/>
    <property type="project" value="TreeGrafter"/>
</dbReference>
<comment type="caution">
    <text evidence="5">The sequence shown here is derived from an EMBL/GenBank/DDBJ whole genome shotgun (WGS) entry which is preliminary data.</text>
</comment>
<evidence type="ECO:0000256" key="3">
    <source>
        <dbReference type="SAM" id="Phobius"/>
    </source>
</evidence>
<keyword evidence="1" id="KW-0547">Nucleotide-binding</keyword>
<dbReference type="InterPro" id="IPR000719">
    <property type="entry name" value="Prot_kinase_dom"/>
</dbReference>
<dbReference type="SMART" id="SM00220">
    <property type="entry name" value="S_TKc"/>
    <property type="match status" value="1"/>
</dbReference>
<dbReference type="Gene3D" id="1.10.510.10">
    <property type="entry name" value="Transferase(Phosphotransferase) domain 1"/>
    <property type="match status" value="1"/>
</dbReference>
<dbReference type="PANTHER" id="PTHR44167">
    <property type="entry name" value="OVARIAN-SPECIFIC SERINE/THREONINE-PROTEIN KINASE LOK-RELATED"/>
    <property type="match status" value="1"/>
</dbReference>
<keyword evidence="5" id="KW-0418">Kinase</keyword>
<gene>
    <name evidence="5" type="ORF">D1953_13630</name>
</gene>
<keyword evidence="5" id="KW-0808">Transferase</keyword>
<evidence type="ECO:0000259" key="4">
    <source>
        <dbReference type="PROSITE" id="PS50011"/>
    </source>
</evidence>
<dbReference type="InterPro" id="IPR011009">
    <property type="entry name" value="Kinase-like_dom_sf"/>
</dbReference>
<reference evidence="5 6" key="1">
    <citation type="submission" date="2018-08" db="EMBL/GenBank/DDBJ databases">
        <title>Bacillus jemisoniae sp. nov., Bacillus chryseoplanitiae sp. nov., Bacillus resnikiae sp. nov., and Bacillus frankliniae sp. nov., isolated from Viking spacecraft and associated surfaces.</title>
        <authorList>
            <person name="Seuylemezian A."/>
            <person name="Vaishampayan P."/>
        </authorList>
    </citation>
    <scope>NUCLEOTIDE SEQUENCE [LARGE SCALE GENOMIC DNA]</scope>
    <source>
        <strain evidence="5 6">MA001</strain>
    </source>
</reference>
<sequence>MMNNTMRTQCKLKKGDRITGKWNANEYTVIKELGYGANGVVYLVESKNQPFALKLSDNGTSIISEMNTLKSFSKVHGSAIGPYFLEADDFQRQGSTLPFYVMEYIKGEGLLEFIEKKGAAWIGVLMLQLLTSLVELHKHGWVFGDLKPENLIVSMPAYRIRCVDVGGTTAIGRAIKEFTEFFDRGYWGLGSRKADPSYDLFAVAMIMINAVYPTRFFKKGEGYMQLKERIIQKQVLKPYRKMLEKALLGKYTSAEEMRQDLITILSQPSNQPIPKTQKVQKAQSTKQVSRLQQKTRQKKKGRFLETFVLVAIISLLYALYMYDQLL</sequence>
<dbReference type="Pfam" id="PF00069">
    <property type="entry name" value="Pkinase"/>
    <property type="match status" value="1"/>
</dbReference>
<keyword evidence="3" id="KW-0472">Membrane</keyword>
<feature type="region of interest" description="Disordered" evidence="2">
    <location>
        <begin position="268"/>
        <end position="292"/>
    </location>
</feature>
<dbReference type="RefSeq" id="WP_119117750.1">
    <property type="nucleotide sequence ID" value="NZ_QWVS01000025.1"/>
</dbReference>
<keyword evidence="6" id="KW-1185">Reference proteome</keyword>
<evidence type="ECO:0000313" key="5">
    <source>
        <dbReference type="EMBL" id="RID84473.1"/>
    </source>
</evidence>
<accession>A0A398B9X3</accession>